<feature type="coiled-coil region" evidence="1">
    <location>
        <begin position="21"/>
        <end position="128"/>
    </location>
</feature>
<dbReference type="RefSeq" id="WP_025385737.1">
    <property type="nucleotide sequence ID" value="NZ_LCUA01000004.1"/>
</dbReference>
<comment type="caution">
    <text evidence="2">The sequence shown here is derived from an EMBL/GenBank/DDBJ whole genome shotgun (WGS) entry which is preliminary data.</text>
</comment>
<dbReference type="EMBL" id="LNYP01000029">
    <property type="protein sequence ID" value="KTD38048.1"/>
    <property type="molecule type" value="Genomic_DNA"/>
</dbReference>
<name>A0A0W0X0D9_9GAMM</name>
<gene>
    <name evidence="2" type="ORF">Loak_1724</name>
</gene>
<dbReference type="Proteomes" id="UP000054858">
    <property type="component" value="Unassembled WGS sequence"/>
</dbReference>
<dbReference type="AlphaFoldDB" id="A0A0W0X0D9"/>
<proteinExistence type="predicted"/>
<sequence length="175" mass="20034">MAFFLGKSPLEIKNALNESSLEQLELLKTQYNLTLTKLSRRQQLTETSLQQCTAQLLDKESQLTSLKAREQEIIEQEEARKQALADSLEDRSVDNYLIRISLLSYSPMAAYHDEMQRISASIHQLNEQANKTRIHLATLAKLIRTEEQELNILNPILQRKILGAEMKLTSQPVIS</sequence>
<organism evidence="2 3">
    <name type="scientific">Legionella oakridgensis</name>
    <dbReference type="NCBI Taxonomy" id="29423"/>
    <lineage>
        <taxon>Bacteria</taxon>
        <taxon>Pseudomonadati</taxon>
        <taxon>Pseudomonadota</taxon>
        <taxon>Gammaproteobacteria</taxon>
        <taxon>Legionellales</taxon>
        <taxon>Legionellaceae</taxon>
        <taxon>Legionella</taxon>
    </lineage>
</organism>
<dbReference type="PATRIC" id="fig|29423.5.peg.1804"/>
<accession>A0A0W0X0D9</accession>
<reference evidence="2 3" key="1">
    <citation type="submission" date="2015-11" db="EMBL/GenBank/DDBJ databases">
        <title>Genomic analysis of 38 Legionella species identifies large and diverse effector repertoires.</title>
        <authorList>
            <person name="Burstein D."/>
            <person name="Amaro F."/>
            <person name="Zusman T."/>
            <person name="Lifshitz Z."/>
            <person name="Cohen O."/>
            <person name="Gilbert J.A."/>
            <person name="Pupko T."/>
            <person name="Shuman H.A."/>
            <person name="Segal G."/>
        </authorList>
    </citation>
    <scope>NUCLEOTIDE SEQUENCE [LARGE SCALE GENOMIC DNA]</scope>
    <source>
        <strain evidence="2 3">Oak Ridge-10</strain>
    </source>
</reference>
<evidence type="ECO:0000313" key="2">
    <source>
        <dbReference type="EMBL" id="KTD38048.1"/>
    </source>
</evidence>
<evidence type="ECO:0000256" key="1">
    <source>
        <dbReference type="SAM" id="Coils"/>
    </source>
</evidence>
<protein>
    <recommendedName>
        <fullName evidence="4">Substrate of the Dot/Icm secretion system</fullName>
    </recommendedName>
</protein>
<evidence type="ECO:0000313" key="3">
    <source>
        <dbReference type="Proteomes" id="UP000054858"/>
    </source>
</evidence>
<evidence type="ECO:0008006" key="4">
    <source>
        <dbReference type="Google" id="ProtNLM"/>
    </source>
</evidence>
<keyword evidence="1" id="KW-0175">Coiled coil</keyword>